<dbReference type="PANTHER" id="PTHR15549">
    <property type="entry name" value="PAIRED IMMUNOGLOBULIN-LIKE TYPE 2 RECEPTOR"/>
    <property type="match status" value="1"/>
</dbReference>
<evidence type="ECO:0000256" key="6">
    <source>
        <dbReference type="SAM" id="Phobius"/>
    </source>
</evidence>
<protein>
    <submittedName>
        <fullName evidence="7">Uncharacterized protein</fullName>
    </submittedName>
</protein>
<evidence type="ECO:0000256" key="2">
    <source>
        <dbReference type="ARBA" id="ARBA00022692"/>
    </source>
</evidence>
<proteinExistence type="predicted"/>
<sequence length="631" mass="68425">MSTTIVTSQRRQPTTTSTPTTLSTSTRRRPATSSTRPKTTVTSAPLRIASSPTTASPSNLASDFTFIQLESNAATATPTSLLTQPSVVDIIPGASATCSTNSDCAKDRICSNAKCVTTNDAAPFGGSGSNPTSHLTTGSAIGIGVGLVAVLTLMVGLGFWFWQYRGRRPRNDSIEAPVHIRKRSSSTATDQKTLVASMPSSPQNVAFSQQNIMGPGLFARAVALQEIKDVDDTRQVSMDNSRGRRSMEKALPLPPPNPLAEHPLPRPPTQPTRYTVNVNINKSMIFDDDMRHAVSSLRGNDTPRNVETPRERTPRYKFEEYVPPIANAPPPIFVAQPPPSNKRDSEYELSQLPNKRASNDTASLPDDSSVGGSEPSSPIVETISKLESKAPQLPLPDLPPPSPSFSFRSYDWYQDIIGDPQHGEHSPTLPNPKPARTPTQASLLKPLSLSSEKKPTSVDYSLYPQPLSPVAPPAASGLHLHPSSAAAMPSPTSPNFRLSPTVYTPPSRQPPVQPPLPSRRSVRTSELSTMTRNTHDSRSWLPEDGLYLAEEGEFTAYETYRRPMLKGQALLPAASAKRSAFVDFGIPFPLNHDVAKTLRHFLVHTPHILDATKARKNPAKVVPDYRPTSAK</sequence>
<dbReference type="Proteomes" id="UP000249619">
    <property type="component" value="Unassembled WGS sequence"/>
</dbReference>
<keyword evidence="4 6" id="KW-0472">Membrane</keyword>
<feature type="compositionally biased region" description="Pro residues" evidence="5">
    <location>
        <begin position="327"/>
        <end position="340"/>
    </location>
</feature>
<feature type="compositionally biased region" description="Low complexity" evidence="5">
    <location>
        <begin position="7"/>
        <end position="40"/>
    </location>
</feature>
<evidence type="ECO:0000256" key="1">
    <source>
        <dbReference type="ARBA" id="ARBA00004167"/>
    </source>
</evidence>
<keyword evidence="3 6" id="KW-1133">Transmembrane helix</keyword>
<feature type="region of interest" description="Disordered" evidence="5">
    <location>
        <begin position="327"/>
        <end position="378"/>
    </location>
</feature>
<feature type="region of interest" description="Disordered" evidence="5">
    <location>
        <begin position="233"/>
        <end position="272"/>
    </location>
</feature>
<feature type="region of interest" description="Disordered" evidence="5">
    <location>
        <begin position="417"/>
        <end position="440"/>
    </location>
</feature>
<dbReference type="GO" id="GO:0071944">
    <property type="term" value="C:cell periphery"/>
    <property type="evidence" value="ECO:0007669"/>
    <property type="project" value="UniProtKB-ARBA"/>
</dbReference>
<evidence type="ECO:0000256" key="4">
    <source>
        <dbReference type="ARBA" id="ARBA00023136"/>
    </source>
</evidence>
<feature type="transmembrane region" description="Helical" evidence="6">
    <location>
        <begin position="140"/>
        <end position="162"/>
    </location>
</feature>
<keyword evidence="8" id="KW-1185">Reference proteome</keyword>
<feature type="region of interest" description="Disordered" evidence="5">
    <location>
        <begin position="1"/>
        <end position="56"/>
    </location>
</feature>
<evidence type="ECO:0000313" key="8">
    <source>
        <dbReference type="Proteomes" id="UP000249619"/>
    </source>
</evidence>
<comment type="subcellular location">
    <subcellularLocation>
        <location evidence="1">Membrane</location>
        <topology evidence="1">Single-pass membrane protein</topology>
    </subcellularLocation>
</comment>
<feature type="compositionally biased region" description="Polar residues" evidence="5">
    <location>
        <begin position="495"/>
        <end position="504"/>
    </location>
</feature>
<reference evidence="8" key="1">
    <citation type="submission" date="2018-05" db="EMBL/GenBank/DDBJ databases">
        <title>Draft genome sequence of Stemphylium lycopersici strain CIDEFI 213.</title>
        <authorList>
            <person name="Medina R."/>
            <person name="Franco M.E.E."/>
            <person name="Lucentini C.G."/>
            <person name="Saparrat M.C.N."/>
            <person name="Balatti P.A."/>
        </authorList>
    </citation>
    <scope>NUCLEOTIDE SEQUENCE [LARGE SCALE GENOMIC DNA]</scope>
    <source>
        <strain evidence="8">CIDEFI 213</strain>
    </source>
</reference>
<dbReference type="EMBL" id="QGDH01000168">
    <property type="protein sequence ID" value="RAR03880.1"/>
    <property type="molecule type" value="Genomic_DNA"/>
</dbReference>
<dbReference type="AlphaFoldDB" id="A0A364MUW4"/>
<keyword evidence="2 6" id="KW-0812">Transmembrane</keyword>
<feature type="compositionally biased region" description="Low complexity" evidence="5">
    <location>
        <begin position="482"/>
        <end position="494"/>
    </location>
</feature>
<feature type="region of interest" description="Disordered" evidence="5">
    <location>
        <begin position="295"/>
        <end position="314"/>
    </location>
</feature>
<feature type="compositionally biased region" description="Pro residues" evidence="5">
    <location>
        <begin position="507"/>
        <end position="517"/>
    </location>
</feature>
<organism evidence="7 8">
    <name type="scientific">Stemphylium lycopersici</name>
    <name type="common">Tomato gray leaf spot disease fungus</name>
    <name type="synonym">Thyrospora lycopersici</name>
    <dbReference type="NCBI Taxonomy" id="183478"/>
    <lineage>
        <taxon>Eukaryota</taxon>
        <taxon>Fungi</taxon>
        <taxon>Dikarya</taxon>
        <taxon>Ascomycota</taxon>
        <taxon>Pezizomycotina</taxon>
        <taxon>Dothideomycetes</taxon>
        <taxon>Pleosporomycetidae</taxon>
        <taxon>Pleosporales</taxon>
        <taxon>Pleosporineae</taxon>
        <taxon>Pleosporaceae</taxon>
        <taxon>Stemphylium</taxon>
    </lineage>
</organism>
<comment type="caution">
    <text evidence="7">The sequence shown here is derived from an EMBL/GenBank/DDBJ whole genome shotgun (WGS) entry which is preliminary data.</text>
</comment>
<dbReference type="GO" id="GO:0016020">
    <property type="term" value="C:membrane"/>
    <property type="evidence" value="ECO:0007669"/>
    <property type="project" value="UniProtKB-SubCell"/>
</dbReference>
<evidence type="ECO:0000256" key="3">
    <source>
        <dbReference type="ARBA" id="ARBA00022989"/>
    </source>
</evidence>
<accession>A0A364MUW4</accession>
<gene>
    <name evidence="7" type="ORF">DDE83_008038</name>
</gene>
<feature type="region of interest" description="Disordered" evidence="5">
    <location>
        <begin position="473"/>
        <end position="536"/>
    </location>
</feature>
<evidence type="ECO:0000313" key="7">
    <source>
        <dbReference type="EMBL" id="RAR03880.1"/>
    </source>
</evidence>
<evidence type="ECO:0000256" key="5">
    <source>
        <dbReference type="SAM" id="MobiDB-lite"/>
    </source>
</evidence>
<name>A0A364MUW4_STELY</name>
<dbReference type="InterPro" id="IPR051694">
    <property type="entry name" value="Immunoregulatory_rcpt-like"/>
</dbReference>